<organism evidence="1 2">
    <name type="scientific">Paenibacillus donghaensis</name>
    <dbReference type="NCBI Taxonomy" id="414771"/>
    <lineage>
        <taxon>Bacteria</taxon>
        <taxon>Bacillati</taxon>
        <taxon>Bacillota</taxon>
        <taxon>Bacilli</taxon>
        <taxon>Bacillales</taxon>
        <taxon>Paenibacillaceae</taxon>
        <taxon>Paenibacillus</taxon>
    </lineage>
</organism>
<evidence type="ECO:0000313" key="1">
    <source>
        <dbReference type="EMBL" id="ASA21172.1"/>
    </source>
</evidence>
<dbReference type="RefSeq" id="WP_087915185.1">
    <property type="nucleotide sequence ID" value="NZ_CP021780.1"/>
</dbReference>
<name>A0A2Z2KJP9_9BACL</name>
<accession>A0A2Z2KJP9</accession>
<reference evidence="1 2" key="1">
    <citation type="submission" date="2017-06" db="EMBL/GenBank/DDBJ databases">
        <title>Complete genome sequence of Paenibacillus donghaensis KCTC 13049T isolated from East Sea sediment, South Korea.</title>
        <authorList>
            <person name="Jung B.K."/>
            <person name="Hong S.-J."/>
            <person name="Shin J.-H."/>
        </authorList>
    </citation>
    <scope>NUCLEOTIDE SEQUENCE [LARGE SCALE GENOMIC DNA]</scope>
    <source>
        <strain evidence="1 2">KCTC 13049</strain>
    </source>
</reference>
<dbReference type="AlphaFoldDB" id="A0A2Z2KJP9"/>
<evidence type="ECO:0000313" key="2">
    <source>
        <dbReference type="Proteomes" id="UP000249890"/>
    </source>
</evidence>
<gene>
    <name evidence="1" type="ORF">B9T62_10460</name>
</gene>
<dbReference type="Proteomes" id="UP000249890">
    <property type="component" value="Chromosome"/>
</dbReference>
<keyword evidence="2" id="KW-1185">Reference proteome</keyword>
<dbReference type="KEGG" id="pdh:B9T62_10460"/>
<dbReference type="OrthoDB" id="2867965at2"/>
<protein>
    <recommendedName>
        <fullName evidence="3">STAS/SEC14 domain-containing protein</fullName>
    </recommendedName>
</protein>
<dbReference type="EMBL" id="CP021780">
    <property type="protein sequence ID" value="ASA21172.1"/>
    <property type="molecule type" value="Genomic_DNA"/>
</dbReference>
<evidence type="ECO:0008006" key="3">
    <source>
        <dbReference type="Google" id="ProtNLM"/>
    </source>
</evidence>
<sequence>MGKQIFPEMQHRETQKKGQEMYPKMIAETKMYPEFNTIFISLHGFAELQETIAEVDKFEASMPSLPLKEMSLIIDCHDMSPFKPDILPVLERCYVMYNEFKHTVLVNPKKVVAKSQLQRVAPNANFKGHFVDTVEEAWAIIKA</sequence>
<proteinExistence type="predicted"/>